<feature type="chain" id="PRO_5012951759" evidence="2">
    <location>
        <begin position="28"/>
        <end position="1670"/>
    </location>
</feature>
<accession>A0A1M6DK77</accession>
<organism evidence="4 5">
    <name type="scientific">Mesonia phycicola</name>
    <dbReference type="NCBI Taxonomy" id="579105"/>
    <lineage>
        <taxon>Bacteria</taxon>
        <taxon>Pseudomonadati</taxon>
        <taxon>Bacteroidota</taxon>
        <taxon>Flavobacteriia</taxon>
        <taxon>Flavobacteriales</taxon>
        <taxon>Flavobacteriaceae</taxon>
        <taxon>Mesonia</taxon>
    </lineage>
</organism>
<dbReference type="InterPro" id="IPR013783">
    <property type="entry name" value="Ig-like_fold"/>
</dbReference>
<dbReference type="SMART" id="SM00089">
    <property type="entry name" value="PKD"/>
    <property type="match status" value="2"/>
</dbReference>
<dbReference type="Pfam" id="PF18911">
    <property type="entry name" value="PKD_4"/>
    <property type="match status" value="1"/>
</dbReference>
<gene>
    <name evidence="4" type="ORF">SAMN04488096_10441</name>
</gene>
<protein>
    <submittedName>
        <fullName evidence="4">Por secretion system C-terminal sorting domain-containing protein</fullName>
    </submittedName>
</protein>
<dbReference type="NCBIfam" id="TIGR04183">
    <property type="entry name" value="Por_Secre_tail"/>
    <property type="match status" value="1"/>
</dbReference>
<dbReference type="STRING" id="579105.SAMN04488096_10441"/>
<evidence type="ECO:0000256" key="2">
    <source>
        <dbReference type="SAM" id="SignalP"/>
    </source>
</evidence>
<dbReference type="PROSITE" id="PS50093">
    <property type="entry name" value="PKD"/>
    <property type="match status" value="1"/>
</dbReference>
<dbReference type="InterPro" id="IPR026444">
    <property type="entry name" value="Secre_tail"/>
</dbReference>
<keyword evidence="1 2" id="KW-0732">Signal</keyword>
<keyword evidence="5" id="KW-1185">Reference proteome</keyword>
<evidence type="ECO:0000256" key="1">
    <source>
        <dbReference type="ARBA" id="ARBA00022729"/>
    </source>
</evidence>
<proteinExistence type="predicted"/>
<evidence type="ECO:0000259" key="3">
    <source>
        <dbReference type="PROSITE" id="PS50093"/>
    </source>
</evidence>
<feature type="signal peptide" evidence="2">
    <location>
        <begin position="1"/>
        <end position="27"/>
    </location>
</feature>
<reference evidence="4 5" key="1">
    <citation type="submission" date="2016-11" db="EMBL/GenBank/DDBJ databases">
        <authorList>
            <person name="Jaros S."/>
            <person name="Januszkiewicz K."/>
            <person name="Wedrychowicz H."/>
        </authorList>
    </citation>
    <scope>NUCLEOTIDE SEQUENCE [LARGE SCALE GENOMIC DNA]</scope>
    <source>
        <strain evidence="4 5">DSM 21425</strain>
    </source>
</reference>
<dbReference type="SUPFAM" id="SSF49299">
    <property type="entry name" value="PKD domain"/>
    <property type="match status" value="1"/>
</dbReference>
<dbReference type="Proteomes" id="UP000184225">
    <property type="component" value="Unassembled WGS sequence"/>
</dbReference>
<dbReference type="InterPro" id="IPR022409">
    <property type="entry name" value="PKD/Chitinase_dom"/>
</dbReference>
<sequence>MIVKQFKFNVVKKAFVLFLLLIGNLFAASAQSSYDIRLGWHNQVLCAVYDDGEHDKIELTEELEMTECLKICHGMIADYWIAGTDVDLVSSVNWSVTGGDFTIGNGGQNITVDWNNINGTGTIFLSLTLADGTVLHNSICVEPLESPKANFSTSNLEDDSLCLDQEVYFNNLSIPNPGGQLVAFEWDFGDGTTSSEYEPVHSYANPGSYIVELKVWNECNCFNVYETEIVVEDMGIPPEISCPTVTCENNVESYEAISNSDCDSFKWNVVGGTILGDPYAPQVTVKWDQMDPQLEGFGWLYLTDECSPCPVPATAKVPIVQEEIRIKGDDVICLEEQNRYSIPKWPTTEVKWTLTDVNGNDFTQFLVYSNQRNEILVDFENFLPSGSYVLSAVYRNTLKKCSGRGLINLTVLEESHKIEGPKQACINDHLQFSTIEQDNGINWILYDENGSQVHNQIGATFNYAIANAGEYSLIADSPNRCSGKAFTILIQSPPATPQGKFDIPQVVCPGLAYDIEFTNTDPNINTSDFILEWRAINGEINGSTTNEQSSVIFDVNPSGDYQVEVRYVMSANPYCPSAWQSSNIILPESVDTVIESFDPDSGSTLSFNTFCTSTEANFRVDDLEGDKYIWSVSPANFASIVSGQNTPEIALNIHEESSTDVGFLQLQIEKCGVLFTVDSFEINKLEVPTVSWTDLDPVMCAGDSFSISFNADIGTQPVGNFDQAILDLGDGQVFTSPASAGAFQWVFNNLSFDNVFQSNVNYNVSLTLQGPESCQDVTVYQQVTIIPTPVAAISSNESQVTFCEEADIPSNYILTGIEQGGLVNVNHWIWERNGSTVQNTTSPNLTVSQFGSYRVTAVGENGCSGESSTYTIYQMGCGASGSCNETFSIDNTSWTNCNTVEVDFSYSSIPNNINWNIQPADGMSYISTSGTTATFEVTKPGNYSITGRAHYNCGTKRDEELVQVDYQVDLNYEISCNPLFGGYDLVIYNNSPFIPNFQPDQTIFTVNNNSVTFNNHEDSYTTSLPSGTHTFQLGIKRGNNPICNSQVITINMEDPSANFTIPSEICTEEPLLLTPNNPDPNLDYTWTFDNEVDYRDELLVNLSEGQNVLVILKAENKEGCYAQSSKTININRASFNGNITGSEGPYCLGDIATLTYNQGSGDQISSYQWFRNNNIINGETNPSIQTNISGVYSLELIDINGCTSNINPQSVKLNFIKAQEIFISGPSQFCEGDEFKIEGYIPNYQNIEYRWLRNGNVLENWQTATSSTVAVEGVFDNNGVFTFTLETNEVCETNKDFVVEVFDVPDVDEIVVQGQVICDPFEVNLSVVNPDPLGTYSWSNGDGGVNTIINRSGVVGLTYTNSNGCSVTKEIEIPQLPKEHLWVLPTGCIEKCEKIQSDKYIIGPIPEFDYYAWDWDGFPNSGSGIVTDEYINNFGELSLNLSQTIFDENCDFEKSSLNVISAEEGCQPCDLEIGINQIDIEKNLSTFFYRLNVQINNPFFSYVNIEFDSTDGVYVPSTISLAPGQAQVFIIDFIPNSGFNGGSSDLSYQVYLNGTKLACTDLFNIDYDMLPQPMPTSSIETNDSNYSFILTPNPTTSSVNANYNFNSGNSEVINGHVSLYTLTGMKIKEFQLKKPIGNLKIDLSAFSSGTYLVIIEDGRGFNQQQLLIKE</sequence>
<evidence type="ECO:0000313" key="4">
    <source>
        <dbReference type="EMBL" id="SHI73602.1"/>
    </source>
</evidence>
<dbReference type="InterPro" id="IPR000601">
    <property type="entry name" value="PKD_dom"/>
</dbReference>
<dbReference type="EMBL" id="FQYY01000004">
    <property type="protein sequence ID" value="SHI73602.1"/>
    <property type="molecule type" value="Genomic_DNA"/>
</dbReference>
<evidence type="ECO:0000313" key="5">
    <source>
        <dbReference type="Proteomes" id="UP000184225"/>
    </source>
</evidence>
<dbReference type="OrthoDB" id="8913664at2"/>
<dbReference type="RefSeq" id="WP_073149513.1">
    <property type="nucleotide sequence ID" value="NZ_FQYY01000004.1"/>
</dbReference>
<name>A0A1M6DK77_9FLAO</name>
<feature type="domain" description="PKD" evidence="3">
    <location>
        <begin position="165"/>
        <end position="232"/>
    </location>
</feature>
<dbReference type="CDD" id="cd00146">
    <property type="entry name" value="PKD"/>
    <property type="match status" value="1"/>
</dbReference>
<dbReference type="Pfam" id="PF18962">
    <property type="entry name" value="Por_Secre_tail"/>
    <property type="match status" value="1"/>
</dbReference>
<dbReference type="InterPro" id="IPR035986">
    <property type="entry name" value="PKD_dom_sf"/>
</dbReference>
<dbReference type="Gene3D" id="2.60.40.10">
    <property type="entry name" value="Immunoglobulins"/>
    <property type="match status" value="1"/>
</dbReference>